<evidence type="ECO:0000256" key="1">
    <source>
        <dbReference type="ARBA" id="ARBA00007072"/>
    </source>
</evidence>
<keyword evidence="6" id="KW-0624">Polysaccharide degradation</keyword>
<dbReference type="InterPro" id="IPR008979">
    <property type="entry name" value="Galactose-bd-like_sf"/>
</dbReference>
<dbReference type="InterPro" id="IPR003305">
    <property type="entry name" value="CenC_carb-bd"/>
</dbReference>
<dbReference type="CDD" id="cd02850">
    <property type="entry name" value="E_set_Cellulase_N"/>
    <property type="match status" value="1"/>
</dbReference>
<comment type="similarity">
    <text evidence="1">Belongs to the glycosyl hydrolase 9 (cellulase E) family.</text>
</comment>
<dbReference type="InterPro" id="IPR004197">
    <property type="entry name" value="Cellulase_Ig-like"/>
</dbReference>
<feature type="domain" description="Dockerin" evidence="8">
    <location>
        <begin position="916"/>
        <end position="990"/>
    </location>
</feature>
<dbReference type="GO" id="GO:0030245">
    <property type="term" value="P:cellulose catabolic process"/>
    <property type="evidence" value="ECO:0007669"/>
    <property type="project" value="UniProtKB-KW"/>
</dbReference>
<dbReference type="SUPFAM" id="SSF63446">
    <property type="entry name" value="Type I dockerin domain"/>
    <property type="match status" value="1"/>
</dbReference>
<dbReference type="Gene3D" id="1.50.10.10">
    <property type="match status" value="1"/>
</dbReference>
<name>A0A1H6HL02_RUMFL</name>
<dbReference type="InterPro" id="IPR012341">
    <property type="entry name" value="6hp_glycosidase-like_sf"/>
</dbReference>
<evidence type="ECO:0000313" key="9">
    <source>
        <dbReference type="EMBL" id="SEH36487.1"/>
    </source>
</evidence>
<gene>
    <name evidence="9" type="ORF">SAMN02910265_00002</name>
</gene>
<dbReference type="Pfam" id="PF00404">
    <property type="entry name" value="Dockerin_1"/>
    <property type="match status" value="1"/>
</dbReference>
<dbReference type="InterPro" id="IPR036439">
    <property type="entry name" value="Dockerin_dom_sf"/>
</dbReference>
<evidence type="ECO:0000256" key="5">
    <source>
        <dbReference type="ARBA" id="ARBA00023295"/>
    </source>
</evidence>
<accession>A0A1H6HL02</accession>
<dbReference type="InterPro" id="IPR014756">
    <property type="entry name" value="Ig_E-set"/>
</dbReference>
<dbReference type="Gene3D" id="1.10.1330.10">
    <property type="entry name" value="Dockerin domain"/>
    <property type="match status" value="1"/>
</dbReference>
<dbReference type="AlphaFoldDB" id="A0A1H6HL02"/>
<dbReference type="InterPro" id="IPR001701">
    <property type="entry name" value="Glyco_hydro_9"/>
</dbReference>
<dbReference type="PANTHER" id="PTHR22298">
    <property type="entry name" value="ENDO-1,4-BETA-GLUCANASE"/>
    <property type="match status" value="1"/>
</dbReference>
<protein>
    <submittedName>
        <fullName evidence="9">Carbohydrate binding domain-containing protein</fullName>
    </submittedName>
</protein>
<reference evidence="9 10" key="1">
    <citation type="submission" date="2016-10" db="EMBL/GenBank/DDBJ databases">
        <authorList>
            <person name="de Groot N.N."/>
        </authorList>
    </citation>
    <scope>NUCLEOTIDE SEQUENCE [LARGE SCALE GENOMIC DNA]</scope>
    <source>
        <strain evidence="9 10">YAD2003</strain>
    </source>
</reference>
<dbReference type="InterPro" id="IPR013783">
    <property type="entry name" value="Ig-like_fold"/>
</dbReference>
<dbReference type="CDD" id="cd14256">
    <property type="entry name" value="Dockerin_I"/>
    <property type="match status" value="1"/>
</dbReference>
<evidence type="ECO:0000259" key="8">
    <source>
        <dbReference type="PROSITE" id="PS51766"/>
    </source>
</evidence>
<keyword evidence="3" id="KW-0136">Cellulose degradation</keyword>
<dbReference type="Proteomes" id="UP000183190">
    <property type="component" value="Unassembled WGS sequence"/>
</dbReference>
<dbReference type="InterPro" id="IPR008928">
    <property type="entry name" value="6-hairpin_glycosidase_sf"/>
</dbReference>
<evidence type="ECO:0000256" key="4">
    <source>
        <dbReference type="ARBA" id="ARBA00023277"/>
    </source>
</evidence>
<evidence type="ECO:0000256" key="2">
    <source>
        <dbReference type="ARBA" id="ARBA00022801"/>
    </source>
</evidence>
<dbReference type="PROSITE" id="PS51766">
    <property type="entry name" value="DOCKERIN"/>
    <property type="match status" value="1"/>
</dbReference>
<dbReference type="Pfam" id="PF00759">
    <property type="entry name" value="Glyco_hydro_9"/>
    <property type="match status" value="1"/>
</dbReference>
<keyword evidence="2" id="KW-0378">Hydrolase</keyword>
<evidence type="ECO:0000313" key="10">
    <source>
        <dbReference type="Proteomes" id="UP000183190"/>
    </source>
</evidence>
<dbReference type="OrthoDB" id="9758662at2"/>
<evidence type="ECO:0000256" key="6">
    <source>
        <dbReference type="ARBA" id="ARBA00023326"/>
    </source>
</evidence>
<dbReference type="Gene3D" id="2.60.40.10">
    <property type="entry name" value="Immunoglobulins"/>
    <property type="match status" value="1"/>
</dbReference>
<dbReference type="RefSeq" id="WP_074713874.1">
    <property type="nucleotide sequence ID" value="NZ_FNWV01000001.1"/>
</dbReference>
<feature type="signal peptide" evidence="7">
    <location>
        <begin position="1"/>
        <end position="33"/>
    </location>
</feature>
<evidence type="ECO:0000256" key="7">
    <source>
        <dbReference type="SAM" id="SignalP"/>
    </source>
</evidence>
<dbReference type="Pfam" id="PF02018">
    <property type="entry name" value="CBM_4_9"/>
    <property type="match status" value="1"/>
</dbReference>
<dbReference type="Pfam" id="PF02927">
    <property type="entry name" value="CelD_N"/>
    <property type="match status" value="1"/>
</dbReference>
<dbReference type="Gene3D" id="2.60.120.260">
    <property type="entry name" value="Galactose-binding domain-like"/>
    <property type="match status" value="1"/>
</dbReference>
<dbReference type="EMBL" id="FNWV01000001">
    <property type="protein sequence ID" value="SEH36487.1"/>
    <property type="molecule type" value="Genomic_DNA"/>
</dbReference>
<keyword evidence="5" id="KW-0326">Glycosidase</keyword>
<dbReference type="SUPFAM" id="SSF81296">
    <property type="entry name" value="E set domains"/>
    <property type="match status" value="1"/>
</dbReference>
<dbReference type="GO" id="GO:0008810">
    <property type="term" value="F:cellulase activity"/>
    <property type="evidence" value="ECO:0007669"/>
    <property type="project" value="InterPro"/>
</dbReference>
<keyword evidence="4" id="KW-0119">Carbohydrate metabolism</keyword>
<feature type="chain" id="PRO_5010242001" evidence="7">
    <location>
        <begin position="34"/>
        <end position="990"/>
    </location>
</feature>
<proteinExistence type="inferred from homology"/>
<dbReference type="SUPFAM" id="SSF48208">
    <property type="entry name" value="Six-hairpin glycosidases"/>
    <property type="match status" value="1"/>
</dbReference>
<organism evidence="9 10">
    <name type="scientific">Ruminococcus flavefaciens</name>
    <dbReference type="NCBI Taxonomy" id="1265"/>
    <lineage>
        <taxon>Bacteria</taxon>
        <taxon>Bacillati</taxon>
        <taxon>Bacillota</taxon>
        <taxon>Clostridia</taxon>
        <taxon>Eubacteriales</taxon>
        <taxon>Oscillospiraceae</taxon>
        <taxon>Ruminococcus</taxon>
    </lineage>
</organism>
<keyword evidence="7" id="KW-0732">Signal</keyword>
<dbReference type="SUPFAM" id="SSF49785">
    <property type="entry name" value="Galactose-binding domain-like"/>
    <property type="match status" value="1"/>
</dbReference>
<sequence>MHLKTKKIIAGIMSLAMVSASSVSFFAPMQASAVQVLGESTFEKKALPWYVTSASPAVQDFELEDGTFHIKVIVPSGAEKEKWDLQFKYRNLNFKKGHEYKVSFKAKSKRNGMELCSYIGTLNGMEEYFELDGEENNMHMGPHMDGRWPSKAVKLSTEWQTYEGIFKPTQDLDGCQWTFMYARGSNFFGNAEAGDEIWFDDMSIDCLTCEEEHNYNGCGYVGTPEIGVTPRNNVRINQMGYFTNADKKATYATEKEVEATDFKVVDKDGKTVYSGKTEPVGFDEMAGEYCHIVDFSKFKTPGVYTVVVGSDDKNTLNISHEFRIGDDIYDGVLKNALNYYYLNRSGNNTEEKYITSGDTKKLAHRDINNNDIAYVQSSWLSRFYKYGSIGPIDKDISINVSGGWYETNDYAKSVVSGGTALWLLQNMYERSKKNGTDSKWADGKTMTVPEKYQLSDGKSINCTDTPDILDEARYELEFMFRMIVDPEKDSVWGKNYSDFVYDQVQEERALPSPYIPLDYIGNDYEKAPRIISPPSYGATFNMIACAAQAARLWKGVDDDFAKECLDHAQKSWEAVMKRQEELKNKTPDDDLTEYTYKPWADLGRVNNDVDDESYWAACELFATTGDKTYYEYLKKYDGTVESNGIKAFGVPNYITTVNTNEKFVSFDNDNKGTFGTLSLYLSDKISETDKSEIKTSLKSAADVFIDYENDVKNGAMGVPCRYVSIEDIFGASYSKGYDYGSNSDVTDNAMIMAYAYDATGDTKYLNGALQAMDYIFGRNALGFSYVTGCGSYHAQYPESEYWIYELDKEYPKAPDGIMVGGPCSFLYDPYVRLLGLKYGETPNQKCYTDSIEAWSVNSTALEWQAGFVWNIDFFEEAVKKASEVTTTTTSSTTNTTTTTTVITSTVTENTTAPAIKVTKAGDVNCDGDVDMSDAVLIMQALANPNKYGENGTAETHLTAQGMANGDINGDGLTVGDAQTIQKMLLGLEIK</sequence>
<dbReference type="InterPro" id="IPR016134">
    <property type="entry name" value="Dockerin_dom"/>
</dbReference>
<dbReference type="InterPro" id="IPR002105">
    <property type="entry name" value="Dockerin_1_rpt"/>
</dbReference>
<evidence type="ECO:0000256" key="3">
    <source>
        <dbReference type="ARBA" id="ARBA00023001"/>
    </source>
</evidence>